<dbReference type="PANTHER" id="PTHR44520:SF2">
    <property type="entry name" value="RESPONSE REGULATOR RCP1"/>
    <property type="match status" value="1"/>
</dbReference>
<dbReference type="EMBL" id="BAABWU010000002">
    <property type="protein sequence ID" value="GAA6195498.1"/>
    <property type="molecule type" value="Genomic_DNA"/>
</dbReference>
<reference evidence="3 4" key="1">
    <citation type="submission" date="2024-04" db="EMBL/GenBank/DDBJ databases">
        <title>Draft genome sequence of Pseudophaeobacter arcticus NBRC 116598.</title>
        <authorList>
            <person name="Miyakawa T."/>
            <person name="Kusuya Y."/>
            <person name="Miura T."/>
        </authorList>
    </citation>
    <scope>NUCLEOTIDE SEQUENCE [LARGE SCALE GENOMIC DNA]</scope>
    <source>
        <strain evidence="3 4">SU-CL00105</strain>
    </source>
</reference>
<comment type="caution">
    <text evidence="3">The sequence shown here is derived from an EMBL/GenBank/DDBJ whole genome shotgun (WGS) entry which is preliminary data.</text>
</comment>
<accession>A0ABQ0AI40</accession>
<feature type="modified residue" description="4-aspartylphosphate" evidence="1">
    <location>
        <position position="60"/>
    </location>
</feature>
<dbReference type="Pfam" id="PF00072">
    <property type="entry name" value="Response_reg"/>
    <property type="match status" value="1"/>
</dbReference>
<gene>
    <name evidence="3" type="ORF">NBRC116598_09420</name>
</gene>
<dbReference type="InterPro" id="IPR011006">
    <property type="entry name" value="CheY-like_superfamily"/>
</dbReference>
<dbReference type="SUPFAM" id="SSF52172">
    <property type="entry name" value="CheY-like"/>
    <property type="match status" value="1"/>
</dbReference>
<dbReference type="PROSITE" id="PS50110">
    <property type="entry name" value="RESPONSE_REGULATORY"/>
    <property type="match status" value="1"/>
</dbReference>
<dbReference type="Gene3D" id="3.40.50.2300">
    <property type="match status" value="1"/>
</dbReference>
<feature type="domain" description="Response regulatory" evidence="2">
    <location>
        <begin position="6"/>
        <end position="129"/>
    </location>
</feature>
<sequence>MTAPIRIMLIDDEKVDLMLYRRLFVQWSEEVETVVFSYAFEALEYLKDETNPPVDAILLDINLPRMSGFEFLDELDFVFHKNVWPDLFVLSTSMDPRDRLRGLAHEKVRGFIEKPLTGEKLEEIIGVLAQD</sequence>
<evidence type="ECO:0000256" key="1">
    <source>
        <dbReference type="PROSITE-ProRule" id="PRU00169"/>
    </source>
</evidence>
<organism evidence="3 4">
    <name type="scientific">Pseudophaeobacter arcticus</name>
    <dbReference type="NCBI Taxonomy" id="385492"/>
    <lineage>
        <taxon>Bacteria</taxon>
        <taxon>Pseudomonadati</taxon>
        <taxon>Pseudomonadota</taxon>
        <taxon>Alphaproteobacteria</taxon>
        <taxon>Rhodobacterales</taxon>
        <taxon>Paracoccaceae</taxon>
        <taxon>Pseudophaeobacter</taxon>
    </lineage>
</organism>
<name>A0ABQ0AI40_9RHOB</name>
<proteinExistence type="predicted"/>
<evidence type="ECO:0000313" key="3">
    <source>
        <dbReference type="EMBL" id="GAA6195498.1"/>
    </source>
</evidence>
<evidence type="ECO:0000313" key="4">
    <source>
        <dbReference type="Proteomes" id="UP001441944"/>
    </source>
</evidence>
<keyword evidence="1" id="KW-0597">Phosphoprotein</keyword>
<dbReference type="RefSeq" id="WP_353397415.1">
    <property type="nucleotide sequence ID" value="NZ_BAABWU010000002.1"/>
</dbReference>
<evidence type="ECO:0000259" key="2">
    <source>
        <dbReference type="PROSITE" id="PS50110"/>
    </source>
</evidence>
<protein>
    <submittedName>
        <fullName evidence="3">Response regulator</fullName>
    </submittedName>
</protein>
<dbReference type="PANTHER" id="PTHR44520">
    <property type="entry name" value="RESPONSE REGULATOR RCP1-RELATED"/>
    <property type="match status" value="1"/>
</dbReference>
<dbReference type="InterPro" id="IPR001789">
    <property type="entry name" value="Sig_transdc_resp-reg_receiver"/>
</dbReference>
<keyword evidence="4" id="KW-1185">Reference proteome</keyword>
<dbReference type="InterPro" id="IPR052893">
    <property type="entry name" value="TCS_response_regulator"/>
</dbReference>
<dbReference type="SMART" id="SM00448">
    <property type="entry name" value="REC"/>
    <property type="match status" value="1"/>
</dbReference>
<dbReference type="Proteomes" id="UP001441944">
    <property type="component" value="Unassembled WGS sequence"/>
</dbReference>